<protein>
    <submittedName>
        <fullName evidence="2">Uncharacterized protein</fullName>
    </submittedName>
</protein>
<feature type="region of interest" description="Disordered" evidence="1">
    <location>
        <begin position="81"/>
        <end position="167"/>
    </location>
</feature>
<dbReference type="EMBL" id="KL198102">
    <property type="protein sequence ID" value="KDQ07687.1"/>
    <property type="molecule type" value="Genomic_DNA"/>
</dbReference>
<gene>
    <name evidence="2" type="ORF">BOTBODRAFT_595109</name>
</gene>
<dbReference type="STRING" id="930990.A0A067M731"/>
<name>A0A067M731_BOTB1</name>
<organism evidence="2 3">
    <name type="scientific">Botryobasidium botryosum (strain FD-172 SS1)</name>
    <dbReference type="NCBI Taxonomy" id="930990"/>
    <lineage>
        <taxon>Eukaryota</taxon>
        <taxon>Fungi</taxon>
        <taxon>Dikarya</taxon>
        <taxon>Basidiomycota</taxon>
        <taxon>Agaricomycotina</taxon>
        <taxon>Agaricomycetes</taxon>
        <taxon>Cantharellales</taxon>
        <taxon>Botryobasidiaceae</taxon>
        <taxon>Botryobasidium</taxon>
    </lineage>
</organism>
<proteinExistence type="predicted"/>
<feature type="compositionally biased region" description="Pro residues" evidence="1">
    <location>
        <begin position="105"/>
        <end position="116"/>
    </location>
</feature>
<dbReference type="InParanoid" id="A0A067M731"/>
<feature type="region of interest" description="Disordered" evidence="1">
    <location>
        <begin position="1"/>
        <end position="38"/>
    </location>
</feature>
<feature type="compositionally biased region" description="Polar residues" evidence="1">
    <location>
        <begin position="28"/>
        <end position="38"/>
    </location>
</feature>
<evidence type="ECO:0000313" key="2">
    <source>
        <dbReference type="EMBL" id="KDQ07687.1"/>
    </source>
</evidence>
<reference evidence="3" key="1">
    <citation type="journal article" date="2014" name="Proc. Natl. Acad. Sci. U.S.A.">
        <title>Extensive sampling of basidiomycete genomes demonstrates inadequacy of the white-rot/brown-rot paradigm for wood decay fungi.</title>
        <authorList>
            <person name="Riley R."/>
            <person name="Salamov A.A."/>
            <person name="Brown D.W."/>
            <person name="Nagy L.G."/>
            <person name="Floudas D."/>
            <person name="Held B.W."/>
            <person name="Levasseur A."/>
            <person name="Lombard V."/>
            <person name="Morin E."/>
            <person name="Otillar R."/>
            <person name="Lindquist E.A."/>
            <person name="Sun H."/>
            <person name="LaButti K.M."/>
            <person name="Schmutz J."/>
            <person name="Jabbour D."/>
            <person name="Luo H."/>
            <person name="Baker S.E."/>
            <person name="Pisabarro A.G."/>
            <person name="Walton J.D."/>
            <person name="Blanchette R.A."/>
            <person name="Henrissat B."/>
            <person name="Martin F."/>
            <person name="Cullen D."/>
            <person name="Hibbett D.S."/>
            <person name="Grigoriev I.V."/>
        </authorList>
    </citation>
    <scope>NUCLEOTIDE SEQUENCE [LARGE SCALE GENOMIC DNA]</scope>
    <source>
        <strain evidence="3">FD-172 SS1</strain>
    </source>
</reference>
<evidence type="ECO:0000256" key="1">
    <source>
        <dbReference type="SAM" id="MobiDB-lite"/>
    </source>
</evidence>
<feature type="compositionally biased region" description="Polar residues" evidence="1">
    <location>
        <begin position="89"/>
        <end position="100"/>
    </location>
</feature>
<keyword evidence="3" id="KW-1185">Reference proteome</keyword>
<dbReference type="HOGENOM" id="CLU_877139_0_0_1"/>
<evidence type="ECO:0000313" key="3">
    <source>
        <dbReference type="Proteomes" id="UP000027195"/>
    </source>
</evidence>
<dbReference type="AlphaFoldDB" id="A0A067M731"/>
<dbReference type="Proteomes" id="UP000027195">
    <property type="component" value="Unassembled WGS sequence"/>
</dbReference>
<sequence length="317" mass="34152">MRITSPHRPPSAEPHPAHHPYHAEPHQSRQPSLGVHSQSSALPDFHIARTVTHQLPLAAGSPSRRRSYLPVQVTAMATPGIQRFPTHNPAIQSSVPSQSAHNRHLPPPPPPPPHPDFAPRQPAFQHHYAFQPQPSLPGTMYPPVPQNVTPFSPVHPSQPGMPNPMTSPAVRDNLLAYAHTLYNSADSDIAKRSTLVSLPLPASRTLASTGVIPGGASLAPIPGEPRGFEPLPHPLTTRLLPLLTSLSAFHPTHCPTLLLLGCVLFATGDLDGCLKINSTILSLEPDHVRILISRGPAAACSSITQYRQKLCRISAPR</sequence>
<accession>A0A067M731</accession>